<evidence type="ECO:0000313" key="1">
    <source>
        <dbReference type="EMBL" id="MDI7924603.1"/>
    </source>
</evidence>
<accession>A0AAE3QK71</accession>
<dbReference type="AlphaFoldDB" id="A0AAE3QK71"/>
<gene>
    <name evidence="1" type="ORF">MRS75_21295</name>
</gene>
<proteinExistence type="predicted"/>
<dbReference type="EMBL" id="JALDYZ010000016">
    <property type="protein sequence ID" value="MDI7924603.1"/>
    <property type="molecule type" value="Genomic_DNA"/>
</dbReference>
<keyword evidence="2" id="KW-1185">Reference proteome</keyword>
<sequence length="206" mass="21050">MAADRDTILSWLADLAAAIVTDAEDAADLGVRIDAARTVDAATFASEALSMMRVIAESVDAPADFDRIAAPAATGQTLDAVNIMLGMALAVAGCRPDWPSRPSARRARSRVSLAGDVAIAAVDQLGGEGADLYAWLSSVTSVSCRVISDLAADAAPVVKVETGVSLPSTVLAYQLYGDANRASGLIDIAGSATPLVMPTLFDALAS</sequence>
<comment type="caution">
    <text evidence="1">The sequence shown here is derived from an EMBL/GenBank/DDBJ whole genome shotgun (WGS) entry which is preliminary data.</text>
</comment>
<dbReference type="RefSeq" id="WP_311794673.1">
    <property type="nucleotide sequence ID" value="NZ_JALDYZ010000016.1"/>
</dbReference>
<protein>
    <submittedName>
        <fullName evidence="1">Uncharacterized protein</fullName>
    </submittedName>
</protein>
<reference evidence="1" key="1">
    <citation type="submission" date="2022-03" db="EMBL/GenBank/DDBJ databases">
        <title>Fererhizobium litorale gen. nov., sp. nov., isolated from sandy sediments of the Sea of Japan seashore.</title>
        <authorList>
            <person name="Romanenko L."/>
            <person name="Kurilenko V."/>
            <person name="Otstavnykh N."/>
            <person name="Svetashev V."/>
            <person name="Tekutyeva L."/>
            <person name="Isaeva M."/>
            <person name="Mikhailov V."/>
        </authorList>
    </citation>
    <scope>NUCLEOTIDE SEQUENCE</scope>
    <source>
        <strain evidence="1">KMM 9576</strain>
    </source>
</reference>
<evidence type="ECO:0000313" key="2">
    <source>
        <dbReference type="Proteomes" id="UP001161580"/>
    </source>
</evidence>
<name>A0AAE3QK71_9HYPH</name>
<dbReference type="Proteomes" id="UP001161580">
    <property type="component" value="Unassembled WGS sequence"/>
</dbReference>
<organism evidence="1 2">
    <name type="scientific">Ferirhizobium litorale</name>
    <dbReference type="NCBI Taxonomy" id="2927786"/>
    <lineage>
        <taxon>Bacteria</taxon>
        <taxon>Pseudomonadati</taxon>
        <taxon>Pseudomonadota</taxon>
        <taxon>Alphaproteobacteria</taxon>
        <taxon>Hyphomicrobiales</taxon>
        <taxon>Rhizobiaceae</taxon>
        <taxon>Ferirhizobium</taxon>
    </lineage>
</organism>